<dbReference type="AlphaFoldDB" id="A0A3G1B0H6"/>
<dbReference type="Gene3D" id="2.30.110.10">
    <property type="entry name" value="Electron Transport, Fmn-binding Protein, Chain A"/>
    <property type="match status" value="1"/>
</dbReference>
<dbReference type="Pfam" id="PF04075">
    <property type="entry name" value="F420H2_quin_red"/>
    <property type="match status" value="1"/>
</dbReference>
<organism evidence="1 2">
    <name type="scientific">Candidatus Nitrosotenuis cloacae</name>
    <dbReference type="NCBI Taxonomy" id="1603555"/>
    <lineage>
        <taxon>Archaea</taxon>
        <taxon>Nitrososphaerota</taxon>
        <taxon>Candidatus Nitrosotenuis</taxon>
    </lineage>
</organism>
<protein>
    <recommendedName>
        <fullName evidence="3">Nitroreductase</fullName>
    </recommendedName>
</protein>
<dbReference type="InterPro" id="IPR004378">
    <property type="entry name" value="F420H2_quin_Rdtase"/>
</dbReference>
<dbReference type="RefSeq" id="WP_048188451.1">
    <property type="nucleotide sequence ID" value="NZ_CP011097.1"/>
</dbReference>
<name>A0A3G1B0H6_9ARCH</name>
<evidence type="ECO:0000313" key="2">
    <source>
        <dbReference type="Proteomes" id="UP000266745"/>
    </source>
</evidence>
<dbReference type="InterPro" id="IPR012349">
    <property type="entry name" value="Split_barrel_FMN-bd"/>
</dbReference>
<accession>A0A3G1B0H6</accession>
<dbReference type="KEGG" id="tah:SU86_003705"/>
<evidence type="ECO:0000313" key="1">
    <source>
        <dbReference type="EMBL" id="AJZ75622.1"/>
    </source>
</evidence>
<gene>
    <name evidence="1" type="ORF">SU86_003705</name>
</gene>
<dbReference type="EMBL" id="CP011097">
    <property type="protein sequence ID" value="AJZ75622.1"/>
    <property type="molecule type" value="Genomic_DNA"/>
</dbReference>
<proteinExistence type="predicted"/>
<keyword evidence="2" id="KW-1185">Reference proteome</keyword>
<dbReference type="GO" id="GO:0016491">
    <property type="term" value="F:oxidoreductase activity"/>
    <property type="evidence" value="ECO:0007669"/>
    <property type="project" value="InterPro"/>
</dbReference>
<dbReference type="GeneID" id="24875497"/>
<reference evidence="1 2" key="1">
    <citation type="journal article" date="2016" name="Sci. Rep.">
        <title>A novel ammonia-oxidizing archaeon from wastewater treatment plant: Its enrichment, physiological and genomic characteristics.</title>
        <authorList>
            <person name="Li Y."/>
            <person name="Ding K."/>
            <person name="Wen X."/>
            <person name="Zhang B."/>
            <person name="Shen B."/>
            <person name="Yang Y."/>
        </authorList>
    </citation>
    <scope>NUCLEOTIDE SEQUENCE [LARGE SCALE GENOMIC DNA]</scope>
    <source>
        <strain evidence="1 2">SAT1</strain>
    </source>
</reference>
<evidence type="ECO:0008006" key="3">
    <source>
        <dbReference type="Google" id="ProtNLM"/>
    </source>
</evidence>
<dbReference type="OrthoDB" id="9717at2157"/>
<sequence length="108" mass="12475">MQPGAFRAILVTKGRKTGKEHAVWLRAVSYDNMVYFSRRNEHSDWLKNALVNHTVRVEWDNRSHSGVASLVTDRVLAQKISELKYPGEERAQEVRIVLQIRLDDMNNG</sequence>
<dbReference type="Proteomes" id="UP000266745">
    <property type="component" value="Chromosome"/>
</dbReference>